<dbReference type="InterPro" id="IPR035897">
    <property type="entry name" value="Toll_tir_struct_dom_sf"/>
</dbReference>
<comment type="caution">
    <text evidence="2">The sequence shown here is derived from an EMBL/GenBank/DDBJ whole genome shotgun (WGS) entry which is preliminary data.</text>
</comment>
<name>A0A2R5GIJ9_9STRA</name>
<dbReference type="AlphaFoldDB" id="A0A2R5GIJ9"/>
<protein>
    <recommendedName>
        <fullName evidence="1">TIR domain-containing protein</fullName>
    </recommendedName>
</protein>
<dbReference type="GO" id="GO:0007165">
    <property type="term" value="P:signal transduction"/>
    <property type="evidence" value="ECO:0007669"/>
    <property type="project" value="InterPro"/>
</dbReference>
<dbReference type="Pfam" id="PF13676">
    <property type="entry name" value="TIR_2"/>
    <property type="match status" value="1"/>
</dbReference>
<dbReference type="Gene3D" id="3.40.50.10140">
    <property type="entry name" value="Toll/interleukin-1 receptor homology (TIR) domain"/>
    <property type="match status" value="1"/>
</dbReference>
<keyword evidence="3" id="KW-1185">Reference proteome</keyword>
<accession>A0A2R5GIJ9</accession>
<dbReference type="SUPFAM" id="SSF52200">
    <property type="entry name" value="Toll/Interleukin receptor TIR domain"/>
    <property type="match status" value="1"/>
</dbReference>
<feature type="domain" description="TIR" evidence="1">
    <location>
        <begin position="1"/>
        <end position="83"/>
    </location>
</feature>
<gene>
    <name evidence="2" type="ORF">FCC1311_047062</name>
</gene>
<dbReference type="Proteomes" id="UP000241890">
    <property type="component" value="Unassembled WGS sequence"/>
</dbReference>
<organism evidence="2 3">
    <name type="scientific">Hondaea fermentalgiana</name>
    <dbReference type="NCBI Taxonomy" id="2315210"/>
    <lineage>
        <taxon>Eukaryota</taxon>
        <taxon>Sar</taxon>
        <taxon>Stramenopiles</taxon>
        <taxon>Bigyra</taxon>
        <taxon>Labyrinthulomycetes</taxon>
        <taxon>Thraustochytrida</taxon>
        <taxon>Thraustochytriidae</taxon>
        <taxon>Hondaea</taxon>
    </lineage>
</organism>
<evidence type="ECO:0000259" key="1">
    <source>
        <dbReference type="Pfam" id="PF13676"/>
    </source>
</evidence>
<feature type="non-terminal residue" evidence="2">
    <location>
        <position position="1"/>
    </location>
</feature>
<dbReference type="InParanoid" id="A0A2R5GIJ9"/>
<dbReference type="InterPro" id="IPR000157">
    <property type="entry name" value="TIR_dom"/>
</dbReference>
<reference evidence="2 3" key="1">
    <citation type="submission" date="2017-12" db="EMBL/GenBank/DDBJ databases">
        <title>Sequencing, de novo assembly and annotation of complete genome of a new Thraustochytrid species, strain FCC1311.</title>
        <authorList>
            <person name="Sedici K."/>
            <person name="Godart F."/>
            <person name="Aiese Cigliano R."/>
            <person name="Sanseverino W."/>
            <person name="Barakat M."/>
            <person name="Ortet P."/>
            <person name="Marechal E."/>
            <person name="Cagnac O."/>
            <person name="Amato A."/>
        </authorList>
    </citation>
    <scope>NUCLEOTIDE SEQUENCE [LARGE SCALE GENOMIC DNA]</scope>
</reference>
<dbReference type="EMBL" id="BEYU01000042">
    <property type="protein sequence ID" value="GBG28483.1"/>
    <property type="molecule type" value="Genomic_DNA"/>
</dbReference>
<proteinExistence type="predicted"/>
<sequence length="121" mass="14020">LQNRGLRVWIDQEAEGNLAEDEMKQGIRESKCYVLFLSKTVFDGAVIMELETARQEEKPILVVHESDPNRPGFANFSAYIDAAPASAKHLFKEKESMPFQRRRYLAEAFYKELIERIRAAR</sequence>
<evidence type="ECO:0000313" key="2">
    <source>
        <dbReference type="EMBL" id="GBG28483.1"/>
    </source>
</evidence>
<evidence type="ECO:0000313" key="3">
    <source>
        <dbReference type="Proteomes" id="UP000241890"/>
    </source>
</evidence>